<dbReference type="InterPro" id="IPR035952">
    <property type="entry name" value="Rhomboid-like_sf"/>
</dbReference>
<evidence type="ECO:0000256" key="3">
    <source>
        <dbReference type="ARBA" id="ARBA00022692"/>
    </source>
</evidence>
<keyword evidence="10" id="KW-0645">Protease</keyword>
<dbReference type="GO" id="GO:0016020">
    <property type="term" value="C:membrane"/>
    <property type="evidence" value="ECO:0007669"/>
    <property type="project" value="UniProtKB-SubCell"/>
</dbReference>
<gene>
    <name evidence="10" type="ORF">BJY28_001059</name>
</gene>
<evidence type="ECO:0000256" key="1">
    <source>
        <dbReference type="ARBA" id="ARBA00004141"/>
    </source>
</evidence>
<accession>A0A852X5C7</accession>
<dbReference type="Pfam" id="PF01694">
    <property type="entry name" value="Rhomboid"/>
    <property type="match status" value="1"/>
</dbReference>
<dbReference type="EMBL" id="JACBZX010000001">
    <property type="protein sequence ID" value="NYG36590.1"/>
    <property type="molecule type" value="Genomic_DNA"/>
</dbReference>
<evidence type="ECO:0000256" key="2">
    <source>
        <dbReference type="ARBA" id="ARBA00009045"/>
    </source>
</evidence>
<evidence type="ECO:0000256" key="8">
    <source>
        <dbReference type="SAM" id="Phobius"/>
    </source>
</evidence>
<dbReference type="PANTHER" id="PTHR43731:SF14">
    <property type="entry name" value="PRESENILIN-ASSOCIATED RHOMBOID-LIKE PROTEIN, MITOCHONDRIAL"/>
    <property type="match status" value="1"/>
</dbReference>
<comment type="subcellular location">
    <subcellularLocation>
        <location evidence="1">Membrane</location>
        <topology evidence="1">Multi-pass membrane protein</topology>
    </subcellularLocation>
</comment>
<dbReference type="AlphaFoldDB" id="A0A852X5C7"/>
<reference evidence="10 11" key="1">
    <citation type="submission" date="2020-07" db="EMBL/GenBank/DDBJ databases">
        <title>Sequencing the genomes of 1000 actinobacteria strains.</title>
        <authorList>
            <person name="Klenk H.-P."/>
        </authorList>
    </citation>
    <scope>NUCLEOTIDE SEQUENCE [LARGE SCALE GENOMIC DNA]</scope>
    <source>
        <strain evidence="10 11">DSM 24723</strain>
    </source>
</reference>
<dbReference type="GO" id="GO:0006508">
    <property type="term" value="P:proteolysis"/>
    <property type="evidence" value="ECO:0007669"/>
    <property type="project" value="UniProtKB-KW"/>
</dbReference>
<dbReference type="Gene3D" id="1.20.1540.10">
    <property type="entry name" value="Rhomboid-like"/>
    <property type="match status" value="1"/>
</dbReference>
<feature type="transmembrane region" description="Helical" evidence="8">
    <location>
        <begin position="270"/>
        <end position="293"/>
    </location>
</feature>
<sequence>MTQPPGGYPPGPPPPGPQGQGAAAEVPTCPRHPDRVSYVRCQRCGRPACPECQRPAAVGVQCVDCVAADRRAARPTVTALGGRASRREQPIVTISIIVICVLVWIGELLSDRVFSEVALAPAVAEQEPWRLLTSAFAHSPSAPFHIMFNMLALWFIGQRLEATLGRGRFLGLYLASAIAGSVTWLVLQPVNSWSPVVGASGAVFGLFGALFVVERHLGRDVSGIFGILAINAVIGFLVPNIAWEAHLGGLVAGAAVAAALVQAAQRRSALIAWGAIVAVIALSLVAMVVKYAVGTPVLYG</sequence>
<feature type="transmembrane region" description="Helical" evidence="8">
    <location>
        <begin position="193"/>
        <end position="213"/>
    </location>
</feature>
<dbReference type="PANTHER" id="PTHR43731">
    <property type="entry name" value="RHOMBOID PROTEASE"/>
    <property type="match status" value="1"/>
</dbReference>
<feature type="compositionally biased region" description="Pro residues" evidence="7">
    <location>
        <begin position="1"/>
        <end position="17"/>
    </location>
</feature>
<keyword evidence="3 8" id="KW-0812">Transmembrane</keyword>
<name>A0A852X5C7_9MICO</name>
<feature type="transmembrane region" description="Helical" evidence="8">
    <location>
        <begin position="220"/>
        <end position="239"/>
    </location>
</feature>
<feature type="transmembrane region" description="Helical" evidence="8">
    <location>
        <begin position="91"/>
        <end position="109"/>
    </location>
</feature>
<evidence type="ECO:0000259" key="9">
    <source>
        <dbReference type="Pfam" id="PF01694"/>
    </source>
</evidence>
<evidence type="ECO:0000256" key="6">
    <source>
        <dbReference type="ARBA" id="ARBA00023136"/>
    </source>
</evidence>
<keyword evidence="5 8" id="KW-1133">Transmembrane helix</keyword>
<dbReference type="SUPFAM" id="SSF144091">
    <property type="entry name" value="Rhomboid-like"/>
    <property type="match status" value="1"/>
</dbReference>
<dbReference type="RefSeq" id="WP_179462072.1">
    <property type="nucleotide sequence ID" value="NZ_JACBZX010000001.1"/>
</dbReference>
<feature type="domain" description="Peptidase S54 rhomboid" evidence="9">
    <location>
        <begin position="126"/>
        <end position="261"/>
    </location>
</feature>
<proteinExistence type="inferred from homology"/>
<organism evidence="10 11">
    <name type="scientific">Janibacter alkaliphilus</name>
    <dbReference type="NCBI Taxonomy" id="1069963"/>
    <lineage>
        <taxon>Bacteria</taxon>
        <taxon>Bacillati</taxon>
        <taxon>Actinomycetota</taxon>
        <taxon>Actinomycetes</taxon>
        <taxon>Micrococcales</taxon>
        <taxon>Intrasporangiaceae</taxon>
        <taxon>Janibacter</taxon>
    </lineage>
</organism>
<dbReference type="SUPFAM" id="SSF57845">
    <property type="entry name" value="B-box zinc-binding domain"/>
    <property type="match status" value="1"/>
</dbReference>
<keyword evidence="4" id="KW-0378">Hydrolase</keyword>
<feature type="transmembrane region" description="Helical" evidence="8">
    <location>
        <begin position="135"/>
        <end position="157"/>
    </location>
</feature>
<evidence type="ECO:0000256" key="4">
    <source>
        <dbReference type="ARBA" id="ARBA00022801"/>
    </source>
</evidence>
<comment type="caution">
    <text evidence="10">The sequence shown here is derived from an EMBL/GenBank/DDBJ whole genome shotgun (WGS) entry which is preliminary data.</text>
</comment>
<feature type="transmembrane region" description="Helical" evidence="8">
    <location>
        <begin position="245"/>
        <end position="263"/>
    </location>
</feature>
<keyword evidence="11" id="KW-1185">Reference proteome</keyword>
<evidence type="ECO:0000313" key="11">
    <source>
        <dbReference type="Proteomes" id="UP000592181"/>
    </source>
</evidence>
<evidence type="ECO:0000256" key="5">
    <source>
        <dbReference type="ARBA" id="ARBA00022989"/>
    </source>
</evidence>
<protein>
    <submittedName>
        <fullName evidence="10">Membrane associated rhomboid family serine protease</fullName>
    </submittedName>
</protein>
<dbReference type="InterPro" id="IPR050925">
    <property type="entry name" value="Rhomboid_protease_S54"/>
</dbReference>
<evidence type="ECO:0000256" key="7">
    <source>
        <dbReference type="SAM" id="MobiDB-lite"/>
    </source>
</evidence>
<keyword evidence="6 8" id="KW-0472">Membrane</keyword>
<dbReference type="InterPro" id="IPR022764">
    <property type="entry name" value="Peptidase_S54_rhomboid_dom"/>
</dbReference>
<comment type="similarity">
    <text evidence="2">Belongs to the peptidase S54 family.</text>
</comment>
<evidence type="ECO:0000313" key="10">
    <source>
        <dbReference type="EMBL" id="NYG36590.1"/>
    </source>
</evidence>
<dbReference type="Proteomes" id="UP000592181">
    <property type="component" value="Unassembled WGS sequence"/>
</dbReference>
<feature type="region of interest" description="Disordered" evidence="7">
    <location>
        <begin position="1"/>
        <end position="27"/>
    </location>
</feature>
<feature type="transmembrane region" description="Helical" evidence="8">
    <location>
        <begin position="169"/>
        <end position="187"/>
    </location>
</feature>
<dbReference type="GO" id="GO:0004252">
    <property type="term" value="F:serine-type endopeptidase activity"/>
    <property type="evidence" value="ECO:0007669"/>
    <property type="project" value="InterPro"/>
</dbReference>